<organism evidence="2 4">
    <name type="scientific">Comamonas testosteroni</name>
    <name type="common">Pseudomonas testosteroni</name>
    <dbReference type="NCBI Taxonomy" id="285"/>
    <lineage>
        <taxon>Bacteria</taxon>
        <taxon>Pseudomonadati</taxon>
        <taxon>Pseudomonadota</taxon>
        <taxon>Betaproteobacteria</taxon>
        <taxon>Burkholderiales</taxon>
        <taxon>Comamonadaceae</taxon>
        <taxon>Comamonas</taxon>
    </lineage>
</organism>
<sequence length="184" mass="19892">MVFVVLRSLGGAVLFRGLRPSPSLGVLFWPFGLTHRSCRSADGSRLASVVITRMAQVPTPPDQSEFMEPELTPIVESTGEGLVGTLIGFSFWFIVLSFVLTIVTLGKALPLLFFSIFAVLPISMLGCSALCWRVFHASLRRPSVQVEAVVGSQWARLVGLLALIPAVVLLALSGGILTFAWHKL</sequence>
<feature type="transmembrane region" description="Helical" evidence="1">
    <location>
        <begin position="112"/>
        <end position="135"/>
    </location>
</feature>
<evidence type="ECO:0000313" key="3">
    <source>
        <dbReference type="EMBL" id="SUY94674.1"/>
    </source>
</evidence>
<keyword evidence="4" id="KW-1185">Reference proteome</keyword>
<dbReference type="EMBL" id="UFXL01000001">
    <property type="protein sequence ID" value="SUY78565.1"/>
    <property type="molecule type" value="Genomic_DNA"/>
</dbReference>
<name>A0A8B4S8B2_COMTE</name>
<dbReference type="EMBL" id="UFXL01000004">
    <property type="protein sequence ID" value="SUY94674.1"/>
    <property type="molecule type" value="Genomic_DNA"/>
</dbReference>
<keyword evidence="1" id="KW-0812">Transmembrane</keyword>
<evidence type="ECO:0008006" key="5">
    <source>
        <dbReference type="Google" id="ProtNLM"/>
    </source>
</evidence>
<feature type="transmembrane region" description="Helical" evidence="1">
    <location>
        <begin position="82"/>
        <end position="105"/>
    </location>
</feature>
<keyword evidence="1" id="KW-1133">Transmembrane helix</keyword>
<dbReference type="Proteomes" id="UP000255070">
    <property type="component" value="Unassembled WGS sequence"/>
</dbReference>
<comment type="caution">
    <text evidence="2">The sequence shown here is derived from an EMBL/GenBank/DDBJ whole genome shotgun (WGS) entry which is preliminary data.</text>
</comment>
<keyword evidence="1" id="KW-0472">Membrane</keyword>
<protein>
    <recommendedName>
        <fullName evidence="5">Transmembrane protein</fullName>
    </recommendedName>
</protein>
<reference evidence="2 4" key="1">
    <citation type="submission" date="2018-06" db="EMBL/GenBank/DDBJ databases">
        <authorList>
            <consortium name="Pathogen Informatics"/>
            <person name="Doyle S."/>
        </authorList>
    </citation>
    <scope>NUCLEOTIDE SEQUENCE [LARGE SCALE GENOMIC DNA]</scope>
    <source>
        <strain evidence="2 4">NCTC10698</strain>
    </source>
</reference>
<gene>
    <name evidence="2" type="ORF">NCTC10698_03482</name>
    <name evidence="3" type="ORF">NCTC10698_05071</name>
</gene>
<evidence type="ECO:0000313" key="2">
    <source>
        <dbReference type="EMBL" id="SUY78565.1"/>
    </source>
</evidence>
<feature type="transmembrane region" description="Helical" evidence="1">
    <location>
        <begin position="155"/>
        <end position="181"/>
    </location>
</feature>
<evidence type="ECO:0000256" key="1">
    <source>
        <dbReference type="SAM" id="Phobius"/>
    </source>
</evidence>
<dbReference type="AlphaFoldDB" id="A0A8B4S8B2"/>
<proteinExistence type="predicted"/>
<evidence type="ECO:0000313" key="4">
    <source>
        <dbReference type="Proteomes" id="UP000255070"/>
    </source>
</evidence>
<accession>A0A8B4S8B2</accession>